<evidence type="ECO:0000313" key="6">
    <source>
        <dbReference type="Proteomes" id="UP000663866"/>
    </source>
</evidence>
<feature type="compositionally biased region" description="Basic and acidic residues" evidence="1">
    <location>
        <begin position="1"/>
        <end position="11"/>
    </location>
</feature>
<dbReference type="InterPro" id="IPR036497">
    <property type="entry name" value="GLTP_sf"/>
</dbReference>
<evidence type="ECO:0000256" key="1">
    <source>
        <dbReference type="SAM" id="MobiDB-lite"/>
    </source>
</evidence>
<dbReference type="Gene3D" id="1.10.3520.10">
    <property type="entry name" value="Glycolipid transfer protein"/>
    <property type="match status" value="1"/>
</dbReference>
<name>A0A816KK94_9BILA</name>
<evidence type="ECO:0000313" key="5">
    <source>
        <dbReference type="Proteomes" id="UP000663856"/>
    </source>
</evidence>
<feature type="domain" description="Glycolipid transfer protein" evidence="2">
    <location>
        <begin position="68"/>
        <end position="208"/>
    </location>
</feature>
<dbReference type="PANTHER" id="PTHR10219:SF43">
    <property type="entry name" value="GLYCOLIPID TRANSFER PROTEIN DOMAIN-CONTAINING PROTEIN"/>
    <property type="match status" value="1"/>
</dbReference>
<dbReference type="GO" id="GO:1902388">
    <property type="term" value="F:ceramide 1-phosphate transfer activity"/>
    <property type="evidence" value="ECO:0007669"/>
    <property type="project" value="TreeGrafter"/>
</dbReference>
<dbReference type="PANTHER" id="PTHR10219">
    <property type="entry name" value="GLYCOLIPID TRANSFER PROTEIN-RELATED"/>
    <property type="match status" value="1"/>
</dbReference>
<accession>A0A816KK94</accession>
<dbReference type="GO" id="GO:1902387">
    <property type="term" value="F:ceramide 1-phosphate binding"/>
    <property type="evidence" value="ECO:0007669"/>
    <property type="project" value="TreeGrafter"/>
</dbReference>
<dbReference type="AlphaFoldDB" id="A0A816KK94"/>
<gene>
    <name evidence="4" type="ORF">OVN521_LOCUS3218</name>
    <name evidence="3" type="ORF">WKI299_LOCUS107</name>
</gene>
<evidence type="ECO:0000259" key="2">
    <source>
        <dbReference type="Pfam" id="PF08718"/>
    </source>
</evidence>
<dbReference type="Proteomes" id="UP000663866">
    <property type="component" value="Unassembled WGS sequence"/>
</dbReference>
<dbReference type="Proteomes" id="UP000663856">
    <property type="component" value="Unassembled WGS sequence"/>
</dbReference>
<dbReference type="SUPFAM" id="SSF110004">
    <property type="entry name" value="Glycolipid transfer protein, GLTP"/>
    <property type="match status" value="1"/>
</dbReference>
<keyword evidence="6" id="KW-1185">Reference proteome</keyword>
<protein>
    <recommendedName>
        <fullName evidence="2">Glycolipid transfer protein domain-containing protein</fullName>
    </recommendedName>
</protein>
<dbReference type="GO" id="GO:0005829">
    <property type="term" value="C:cytosol"/>
    <property type="evidence" value="ECO:0007669"/>
    <property type="project" value="TreeGrafter"/>
</dbReference>
<organism evidence="3 5">
    <name type="scientific">Rotaria magnacalcarata</name>
    <dbReference type="NCBI Taxonomy" id="392030"/>
    <lineage>
        <taxon>Eukaryota</taxon>
        <taxon>Metazoa</taxon>
        <taxon>Spiralia</taxon>
        <taxon>Gnathifera</taxon>
        <taxon>Rotifera</taxon>
        <taxon>Eurotatoria</taxon>
        <taxon>Bdelloidea</taxon>
        <taxon>Philodinida</taxon>
        <taxon>Philodinidae</taxon>
        <taxon>Rotaria</taxon>
    </lineage>
</organism>
<comment type="caution">
    <text evidence="3">The sequence shown here is derived from an EMBL/GenBank/DDBJ whole genome shotgun (WGS) entry which is preliminary data.</text>
</comment>
<reference evidence="3" key="1">
    <citation type="submission" date="2021-02" db="EMBL/GenBank/DDBJ databases">
        <authorList>
            <person name="Nowell W R."/>
        </authorList>
    </citation>
    <scope>NUCLEOTIDE SEQUENCE</scope>
</reference>
<proteinExistence type="predicted"/>
<dbReference type="EMBL" id="CAJNRF010000007">
    <property type="protein sequence ID" value="CAF1927750.1"/>
    <property type="molecule type" value="Genomic_DNA"/>
</dbReference>
<dbReference type="GO" id="GO:0016020">
    <property type="term" value="C:membrane"/>
    <property type="evidence" value="ECO:0007669"/>
    <property type="project" value="TreeGrafter"/>
</dbReference>
<dbReference type="Pfam" id="PF08718">
    <property type="entry name" value="GLTP"/>
    <property type="match status" value="1"/>
</dbReference>
<evidence type="ECO:0000313" key="3">
    <source>
        <dbReference type="EMBL" id="CAF1927750.1"/>
    </source>
</evidence>
<sequence>MHNSAHNELDCTHSGSFSNKMRENPSADTNQGQNKTNTSSSSGFNVYCVYDKFAATLREPNNPKSPIGTQDYIDSYRELIKFLDQLGYMFKFDKNDVIDKLKVLQSFIDKDRKSESHFDIIQKAVDYETEHNFIKANPDNFTRTLLRLHRALIFIVEFLRSLIDRPLSESTTTIAIHCYETTLYHHHSFLVRQSVKMGFLLLPSRRQLDDIIFHGHKSELLDQYKTFIKIIKQIYDAIETLYAENNYLQLP</sequence>
<dbReference type="EMBL" id="CAJOBG010000272">
    <property type="protein sequence ID" value="CAF3789446.1"/>
    <property type="molecule type" value="Genomic_DNA"/>
</dbReference>
<feature type="compositionally biased region" description="Polar residues" evidence="1">
    <location>
        <begin position="26"/>
        <end position="39"/>
    </location>
</feature>
<evidence type="ECO:0000313" key="4">
    <source>
        <dbReference type="EMBL" id="CAF3789446.1"/>
    </source>
</evidence>
<dbReference type="InterPro" id="IPR014830">
    <property type="entry name" value="Glycolipid_transfer_prot_dom"/>
</dbReference>
<feature type="region of interest" description="Disordered" evidence="1">
    <location>
        <begin position="1"/>
        <end position="39"/>
    </location>
</feature>